<name>A0A8S2FCL8_9BILA</name>
<dbReference type="Proteomes" id="UP000682733">
    <property type="component" value="Unassembled WGS sequence"/>
</dbReference>
<dbReference type="AlphaFoldDB" id="A0A8S2FCL8"/>
<dbReference type="Proteomes" id="UP000677228">
    <property type="component" value="Unassembled WGS sequence"/>
</dbReference>
<dbReference type="EMBL" id="CAJNOK010027721">
    <property type="protein sequence ID" value="CAF1424827.1"/>
    <property type="molecule type" value="Genomic_DNA"/>
</dbReference>
<comment type="caution">
    <text evidence="1">The sequence shown here is derived from an EMBL/GenBank/DDBJ whole genome shotgun (WGS) entry which is preliminary data.</text>
</comment>
<reference evidence="1" key="1">
    <citation type="submission" date="2021-02" db="EMBL/GenBank/DDBJ databases">
        <authorList>
            <person name="Nowell W R."/>
        </authorList>
    </citation>
    <scope>NUCLEOTIDE SEQUENCE</scope>
</reference>
<organism evidence="1 3">
    <name type="scientific">Didymodactylos carnosus</name>
    <dbReference type="NCBI Taxonomy" id="1234261"/>
    <lineage>
        <taxon>Eukaryota</taxon>
        <taxon>Metazoa</taxon>
        <taxon>Spiralia</taxon>
        <taxon>Gnathifera</taxon>
        <taxon>Rotifera</taxon>
        <taxon>Eurotatoria</taxon>
        <taxon>Bdelloidea</taxon>
        <taxon>Philodinida</taxon>
        <taxon>Philodinidae</taxon>
        <taxon>Didymodactylos</taxon>
    </lineage>
</organism>
<accession>A0A8S2FCL8</accession>
<evidence type="ECO:0000313" key="2">
    <source>
        <dbReference type="EMBL" id="CAF4224335.1"/>
    </source>
</evidence>
<gene>
    <name evidence="1" type="ORF">OVA965_LOCUS33814</name>
    <name evidence="2" type="ORF">TMI583_LOCUS34718</name>
</gene>
<protein>
    <submittedName>
        <fullName evidence="1">Uncharacterized protein</fullName>
    </submittedName>
</protein>
<evidence type="ECO:0000313" key="3">
    <source>
        <dbReference type="Proteomes" id="UP000677228"/>
    </source>
</evidence>
<sequence>MGRPWGITMKEILISVPETGSSHIAYADETKLHIKFYDQIWSPEDLNPDRLTSEISKMFIYNETETKRHSYSVNYFDLNKTHAQTANVASSVAASVAINILWGAGSGNGAGSSSSSSSSSSLDNLATTSQSIFLATDIQYMLSQESVETEWAGEKFKLKSFGVSTKLTSID</sequence>
<proteinExistence type="predicted"/>
<dbReference type="EMBL" id="CAJOBA010049499">
    <property type="protein sequence ID" value="CAF4224335.1"/>
    <property type="molecule type" value="Genomic_DNA"/>
</dbReference>
<evidence type="ECO:0000313" key="1">
    <source>
        <dbReference type="EMBL" id="CAF1424827.1"/>
    </source>
</evidence>